<evidence type="ECO:0000256" key="2">
    <source>
        <dbReference type="PROSITE-ProRule" id="PRU00339"/>
    </source>
</evidence>
<dbReference type="AlphaFoldDB" id="A0A917ZJU3"/>
<evidence type="ECO:0000313" key="5">
    <source>
        <dbReference type="EMBL" id="GGO84776.1"/>
    </source>
</evidence>
<dbReference type="PROSITE" id="PS50110">
    <property type="entry name" value="RESPONSE_REGULATORY"/>
    <property type="match status" value="1"/>
</dbReference>
<dbReference type="SMART" id="SM00448">
    <property type="entry name" value="REC"/>
    <property type="match status" value="1"/>
</dbReference>
<keyword evidence="2" id="KW-0802">TPR repeat</keyword>
<comment type="caution">
    <text evidence="1">Lacks conserved residue(s) required for the propagation of feature annotation.</text>
</comment>
<dbReference type="InterPro" id="IPR011990">
    <property type="entry name" value="TPR-like_helical_dom_sf"/>
</dbReference>
<evidence type="ECO:0000259" key="4">
    <source>
        <dbReference type="PROSITE" id="PS50110"/>
    </source>
</evidence>
<reference evidence="5 6" key="1">
    <citation type="journal article" date="2014" name="Int. J. Syst. Evol. Microbiol.">
        <title>Complete genome sequence of Corynebacterium casei LMG S-19264T (=DSM 44701T), isolated from a smear-ripened cheese.</title>
        <authorList>
            <consortium name="US DOE Joint Genome Institute (JGI-PGF)"/>
            <person name="Walter F."/>
            <person name="Albersmeier A."/>
            <person name="Kalinowski J."/>
            <person name="Ruckert C."/>
        </authorList>
    </citation>
    <scope>NUCLEOTIDE SEQUENCE [LARGE SCALE GENOMIC DNA]</scope>
    <source>
        <strain evidence="5 6">CGMCC 1.7286</strain>
    </source>
</reference>
<sequence length="526" mass="58843">MLIDSSGHVRSAIVHMLRQLGVDNIRAVGVNDRVLQLIAEGNFDILLLGHNGSDVLTGVQILEEARYRGFIKASACWVFMTSDASQELVLHAIDSHPDMLLTKPFTIEDLKYRLDTLVRRKDLLRPVDTAVEAGDLETAIALCRDLVSRQDPLYETVQQVRGRLLIKAGRYDEAKALFENRFWQSQDKEAGFHLAEALAGLSRVRDAIEVLQGLVAQYPLLIAAYDLLATLHERLGEVDVARDVLQEATARSPLGIPRQMALGRVATQTRSLDTAEGAYRKSIQLGQRSVYRSPEPYLRLANVHRLALQDADERQRGALQEAFDRALNQASFNFPRDERCKIQSALLRGQLLRDKGDESGAERCEREAEHINSQLETPLDLKREGLLLSADPVPMLEPAPPAPPAPPEPANPGKRDSAMSEKVNRLGVKHYMASKTSQAFRYFGLAIEYDPANPFALLNLAQLYLELARDSENKRKERLRMFDRYLRLTSQLPLQEPALSRQRQLLALRHQPLAALPGGCLAPLLG</sequence>
<dbReference type="InterPro" id="IPR019734">
    <property type="entry name" value="TPR_rpt"/>
</dbReference>
<comment type="caution">
    <text evidence="5">The sequence shown here is derived from an EMBL/GenBank/DDBJ whole genome shotgun (WGS) entry which is preliminary data.</text>
</comment>
<name>A0A917ZJU3_9GAMM</name>
<dbReference type="SUPFAM" id="SSF48452">
    <property type="entry name" value="TPR-like"/>
    <property type="match status" value="1"/>
</dbReference>
<dbReference type="InterPro" id="IPR011006">
    <property type="entry name" value="CheY-like_superfamily"/>
</dbReference>
<organism evidence="5 6">
    <name type="scientific">Marinobacterium nitratireducens</name>
    <dbReference type="NCBI Taxonomy" id="518897"/>
    <lineage>
        <taxon>Bacteria</taxon>
        <taxon>Pseudomonadati</taxon>
        <taxon>Pseudomonadota</taxon>
        <taxon>Gammaproteobacteria</taxon>
        <taxon>Oceanospirillales</taxon>
        <taxon>Oceanospirillaceae</taxon>
        <taxon>Marinobacterium</taxon>
    </lineage>
</organism>
<evidence type="ECO:0000256" key="3">
    <source>
        <dbReference type="SAM" id="MobiDB-lite"/>
    </source>
</evidence>
<feature type="compositionally biased region" description="Pro residues" evidence="3">
    <location>
        <begin position="395"/>
        <end position="410"/>
    </location>
</feature>
<feature type="region of interest" description="Disordered" evidence="3">
    <location>
        <begin position="392"/>
        <end position="418"/>
    </location>
</feature>
<protein>
    <recommendedName>
        <fullName evidence="4">Response regulatory domain-containing protein</fullName>
    </recommendedName>
</protein>
<dbReference type="SUPFAM" id="SSF52172">
    <property type="entry name" value="CheY-like"/>
    <property type="match status" value="1"/>
</dbReference>
<evidence type="ECO:0000313" key="6">
    <source>
        <dbReference type="Proteomes" id="UP000599578"/>
    </source>
</evidence>
<evidence type="ECO:0000256" key="1">
    <source>
        <dbReference type="PROSITE-ProRule" id="PRU00169"/>
    </source>
</evidence>
<dbReference type="GO" id="GO:0000160">
    <property type="term" value="P:phosphorelay signal transduction system"/>
    <property type="evidence" value="ECO:0007669"/>
    <property type="project" value="InterPro"/>
</dbReference>
<dbReference type="Gene3D" id="1.25.40.10">
    <property type="entry name" value="Tetratricopeptide repeat domain"/>
    <property type="match status" value="2"/>
</dbReference>
<accession>A0A917ZJU3</accession>
<feature type="domain" description="Response regulatory" evidence="4">
    <location>
        <begin position="1"/>
        <end position="118"/>
    </location>
</feature>
<feature type="repeat" description="TPR" evidence="2">
    <location>
        <begin position="420"/>
        <end position="453"/>
    </location>
</feature>
<gene>
    <name evidence="5" type="ORF">GCM10011348_31780</name>
</gene>
<dbReference type="Pfam" id="PF13432">
    <property type="entry name" value="TPR_16"/>
    <property type="match status" value="2"/>
</dbReference>
<dbReference type="InterPro" id="IPR001789">
    <property type="entry name" value="Sig_transdc_resp-reg_receiver"/>
</dbReference>
<keyword evidence="6" id="KW-1185">Reference proteome</keyword>
<proteinExistence type="predicted"/>
<dbReference type="EMBL" id="BMLT01000008">
    <property type="protein sequence ID" value="GGO84776.1"/>
    <property type="molecule type" value="Genomic_DNA"/>
</dbReference>
<dbReference type="Gene3D" id="3.40.50.2300">
    <property type="match status" value="1"/>
</dbReference>
<dbReference type="PROSITE" id="PS50005">
    <property type="entry name" value="TPR"/>
    <property type="match status" value="1"/>
</dbReference>
<dbReference type="Proteomes" id="UP000599578">
    <property type="component" value="Unassembled WGS sequence"/>
</dbReference>